<keyword evidence="3" id="KW-1185">Reference proteome</keyword>
<dbReference type="InterPro" id="IPR011009">
    <property type="entry name" value="Kinase-like_dom_sf"/>
</dbReference>
<sequence length="389" mass="42953">MNPKLRLAKKAAVVGVHSLVEKFRPPPLSTSEHVPTSGADLNVDWLTAVLCHDTPGARVVSFSTAHGSSGTSERLALRVQYDANGSAADLPTALFTKSTKHFRQRMTLGGAGAINGESQFYTRLRPKAEIEAPMGYWGRVDPVSWRSITIMEDVTATKGVRFLTPTTGFTYAQIADLVDELARLHAPLWGDPDILGLKTPADYLAKTRVFLDIKKRCHVGMERAKRVIPRRLLGQSDRLFEATVRSMDLSSHCMPRTLLHGDAHAGQTYVTSSGKMGLGDWQAVLQGGWAFDFAYLVNSGCEPEDRRLWQEDLLRRYVQTLQEAGGPTIGFDAAMLNYRQQSFWPYTAWAFTIGRAPYQPKMQPVDTCLAVVRRTAAAIDDLDAVGSLD</sequence>
<dbReference type="InterPro" id="IPR002575">
    <property type="entry name" value="Aminoglycoside_PTrfase"/>
</dbReference>
<dbReference type="Pfam" id="PF01636">
    <property type="entry name" value="APH"/>
    <property type="match status" value="1"/>
</dbReference>
<name>A0ABM7KBD5_9MYCO</name>
<accession>A0ABM7KBD5</accession>
<proteinExistence type="predicted"/>
<dbReference type="GeneID" id="45453973"/>
<dbReference type="EMBL" id="AP022597">
    <property type="protein sequence ID" value="BBY71399.1"/>
    <property type="molecule type" value="Genomic_DNA"/>
</dbReference>
<dbReference type="SUPFAM" id="SSF56112">
    <property type="entry name" value="Protein kinase-like (PK-like)"/>
    <property type="match status" value="1"/>
</dbReference>
<dbReference type="Gene3D" id="3.90.1200.10">
    <property type="match status" value="1"/>
</dbReference>
<dbReference type="Proteomes" id="UP000466578">
    <property type="component" value="Chromosome"/>
</dbReference>
<evidence type="ECO:0000259" key="1">
    <source>
        <dbReference type="Pfam" id="PF01636"/>
    </source>
</evidence>
<dbReference type="RefSeq" id="WP_041784882.1">
    <property type="nucleotide sequence ID" value="NC_016948.1"/>
</dbReference>
<feature type="domain" description="Aminoglycoside phosphotransferase" evidence="1">
    <location>
        <begin position="113"/>
        <end position="318"/>
    </location>
</feature>
<evidence type="ECO:0000313" key="3">
    <source>
        <dbReference type="Proteomes" id="UP000466578"/>
    </source>
</evidence>
<reference evidence="2 3" key="1">
    <citation type="journal article" date="2019" name="Emerg. Microbes Infect.">
        <title>Comprehensive subspecies identification of 175 nontuberculous mycobacteria species based on 7547 genomic profiles.</title>
        <authorList>
            <person name="Matsumoto Y."/>
            <person name="Kinjo T."/>
            <person name="Motooka D."/>
            <person name="Nabeya D."/>
            <person name="Jung N."/>
            <person name="Uechi K."/>
            <person name="Horii T."/>
            <person name="Iida T."/>
            <person name="Fujita J."/>
            <person name="Nakamura S."/>
        </authorList>
    </citation>
    <scope>NUCLEOTIDE SEQUENCE [LARGE SCALE GENOMIC DNA]</scope>
    <source>
        <strain evidence="2 3">JCM 30622</strain>
    </source>
</reference>
<gene>
    <name evidence="2" type="ORF">MPRI_35860</name>
</gene>
<evidence type="ECO:0000313" key="2">
    <source>
        <dbReference type="EMBL" id="BBY71399.1"/>
    </source>
</evidence>
<organism evidence="2 3">
    <name type="scientific">Mycobacterium paraintracellulare</name>
    <dbReference type="NCBI Taxonomy" id="1138383"/>
    <lineage>
        <taxon>Bacteria</taxon>
        <taxon>Bacillati</taxon>
        <taxon>Actinomycetota</taxon>
        <taxon>Actinomycetes</taxon>
        <taxon>Mycobacteriales</taxon>
        <taxon>Mycobacteriaceae</taxon>
        <taxon>Mycobacterium</taxon>
        <taxon>Mycobacterium avium complex (MAC)</taxon>
    </lineage>
</organism>
<protein>
    <submittedName>
        <fullName evidence="2">Aminoglycoside phosphotransferase</fullName>
    </submittedName>
</protein>